<dbReference type="KEGG" id="ccos:Pan44_38220"/>
<dbReference type="AlphaFoldDB" id="A0A517SI23"/>
<accession>A0A517SI23</accession>
<organism evidence="4 5">
    <name type="scientific">Caulifigura coniformis</name>
    <dbReference type="NCBI Taxonomy" id="2527983"/>
    <lineage>
        <taxon>Bacteria</taxon>
        <taxon>Pseudomonadati</taxon>
        <taxon>Planctomycetota</taxon>
        <taxon>Planctomycetia</taxon>
        <taxon>Planctomycetales</taxon>
        <taxon>Planctomycetaceae</taxon>
        <taxon>Caulifigura</taxon>
    </lineage>
</organism>
<evidence type="ECO:0000256" key="2">
    <source>
        <dbReference type="ARBA" id="ARBA00022801"/>
    </source>
</evidence>
<sequence>MLERNSGTLQLLRVLIGIGVITAHFVVAGSLCVAQPPVRTIGRTVADEESEHYRFERFTMSSPDASRTWRVNLAIPKGATPDNGFPSFWMLDGNACLLEFNQALLKDLSTRTTPTVLVFIGHDNDLRTDSQARYRDYTPTLTSRTEPGAVAAVTGGADSFLDVIEREIRPKVMESVKLAPGQQTLWGHSLGGLFVLHAFFTRPGAFDNYIAGSPSLWWDKGVELAEAERFIEHNAGRSKRIVIHLGEKERTGEGRPRDTNNQREKAHLARLEGAPPDSALKLAARLQSVTGVKSSYQEFPGLSHGPMFRASLMQALQDVGASAGKGLTPTPAAAAP</sequence>
<proteinExistence type="inferred from homology"/>
<gene>
    <name evidence="4" type="primary">besA_2</name>
    <name evidence="4" type="ORF">Pan44_38220</name>
</gene>
<dbReference type="Gene3D" id="3.40.50.1820">
    <property type="entry name" value="alpha/beta hydrolase"/>
    <property type="match status" value="1"/>
</dbReference>
<evidence type="ECO:0000256" key="1">
    <source>
        <dbReference type="ARBA" id="ARBA00005622"/>
    </source>
</evidence>
<dbReference type="InterPro" id="IPR000801">
    <property type="entry name" value="Esterase-like"/>
</dbReference>
<keyword evidence="3" id="KW-1133">Transmembrane helix</keyword>
<dbReference type="InParanoid" id="A0A517SI23"/>
<dbReference type="Pfam" id="PF00756">
    <property type="entry name" value="Esterase"/>
    <property type="match status" value="1"/>
</dbReference>
<dbReference type="InterPro" id="IPR052558">
    <property type="entry name" value="Siderophore_Hydrolase_D"/>
</dbReference>
<dbReference type="PANTHER" id="PTHR40841:SF2">
    <property type="entry name" value="SIDEROPHORE-DEGRADING ESTERASE (EUROFUNG)"/>
    <property type="match status" value="1"/>
</dbReference>
<evidence type="ECO:0000313" key="4">
    <source>
        <dbReference type="EMBL" id="QDT55774.1"/>
    </source>
</evidence>
<dbReference type="EMBL" id="CP036271">
    <property type="protein sequence ID" value="QDT55774.1"/>
    <property type="molecule type" value="Genomic_DNA"/>
</dbReference>
<dbReference type="RefSeq" id="WP_197453452.1">
    <property type="nucleotide sequence ID" value="NZ_CP036271.1"/>
</dbReference>
<dbReference type="InterPro" id="IPR029058">
    <property type="entry name" value="AB_hydrolase_fold"/>
</dbReference>
<keyword evidence="3" id="KW-0812">Transmembrane</keyword>
<evidence type="ECO:0000313" key="5">
    <source>
        <dbReference type="Proteomes" id="UP000315700"/>
    </source>
</evidence>
<comment type="similarity">
    <text evidence="1">Belongs to the esterase D family.</text>
</comment>
<name>A0A517SI23_9PLAN</name>
<feature type="transmembrane region" description="Helical" evidence="3">
    <location>
        <begin position="12"/>
        <end position="31"/>
    </location>
</feature>
<evidence type="ECO:0000256" key="3">
    <source>
        <dbReference type="SAM" id="Phobius"/>
    </source>
</evidence>
<protein>
    <submittedName>
        <fullName evidence="4">Ferri-bacillibactin esterase BesA</fullName>
        <ecNumber evidence="4">3.1.-.-</ecNumber>
    </submittedName>
</protein>
<dbReference type="PANTHER" id="PTHR40841">
    <property type="entry name" value="SIDEROPHORE TRIACETYLFUSARININE C ESTERASE"/>
    <property type="match status" value="1"/>
</dbReference>
<dbReference type="GO" id="GO:0016788">
    <property type="term" value="F:hydrolase activity, acting on ester bonds"/>
    <property type="evidence" value="ECO:0007669"/>
    <property type="project" value="TreeGrafter"/>
</dbReference>
<keyword evidence="5" id="KW-1185">Reference proteome</keyword>
<keyword evidence="3" id="KW-0472">Membrane</keyword>
<dbReference type="Proteomes" id="UP000315700">
    <property type="component" value="Chromosome"/>
</dbReference>
<dbReference type="EC" id="3.1.-.-" evidence="4"/>
<dbReference type="SUPFAM" id="SSF53474">
    <property type="entry name" value="alpha/beta-Hydrolases"/>
    <property type="match status" value="1"/>
</dbReference>
<keyword evidence="2 4" id="KW-0378">Hydrolase</keyword>
<reference evidence="4 5" key="1">
    <citation type="submission" date="2019-02" db="EMBL/GenBank/DDBJ databases">
        <title>Deep-cultivation of Planctomycetes and their phenomic and genomic characterization uncovers novel biology.</title>
        <authorList>
            <person name="Wiegand S."/>
            <person name="Jogler M."/>
            <person name="Boedeker C."/>
            <person name="Pinto D."/>
            <person name="Vollmers J."/>
            <person name="Rivas-Marin E."/>
            <person name="Kohn T."/>
            <person name="Peeters S.H."/>
            <person name="Heuer A."/>
            <person name="Rast P."/>
            <person name="Oberbeckmann S."/>
            <person name="Bunk B."/>
            <person name="Jeske O."/>
            <person name="Meyerdierks A."/>
            <person name="Storesund J.E."/>
            <person name="Kallscheuer N."/>
            <person name="Luecker S."/>
            <person name="Lage O.M."/>
            <person name="Pohl T."/>
            <person name="Merkel B.J."/>
            <person name="Hornburger P."/>
            <person name="Mueller R.-W."/>
            <person name="Bruemmer F."/>
            <person name="Labrenz M."/>
            <person name="Spormann A.M."/>
            <person name="Op den Camp H."/>
            <person name="Overmann J."/>
            <person name="Amann R."/>
            <person name="Jetten M.S.M."/>
            <person name="Mascher T."/>
            <person name="Medema M.H."/>
            <person name="Devos D.P."/>
            <person name="Kaster A.-K."/>
            <person name="Ovreas L."/>
            <person name="Rohde M."/>
            <person name="Galperin M.Y."/>
            <person name="Jogler C."/>
        </authorList>
    </citation>
    <scope>NUCLEOTIDE SEQUENCE [LARGE SCALE GENOMIC DNA]</scope>
    <source>
        <strain evidence="4 5">Pan44</strain>
    </source>
</reference>